<gene>
    <name evidence="1" type="ORF">VN97_g9679</name>
</gene>
<organism evidence="1 2">
    <name type="scientific">Penicillium thymicola</name>
    <dbReference type="NCBI Taxonomy" id="293382"/>
    <lineage>
        <taxon>Eukaryota</taxon>
        <taxon>Fungi</taxon>
        <taxon>Dikarya</taxon>
        <taxon>Ascomycota</taxon>
        <taxon>Pezizomycotina</taxon>
        <taxon>Eurotiomycetes</taxon>
        <taxon>Eurotiomycetidae</taxon>
        <taxon>Eurotiales</taxon>
        <taxon>Aspergillaceae</taxon>
        <taxon>Penicillium</taxon>
    </lineage>
</organism>
<accession>A0AAI9TAH9</accession>
<evidence type="ECO:0000313" key="2">
    <source>
        <dbReference type="Proteomes" id="UP001227192"/>
    </source>
</evidence>
<reference evidence="1" key="1">
    <citation type="submission" date="2015-06" db="EMBL/GenBank/DDBJ databases">
        <authorList>
            <person name="Nguyen H."/>
        </authorList>
    </citation>
    <scope>NUCLEOTIDE SEQUENCE</scope>
    <source>
        <strain evidence="1">DAOM 180753</strain>
    </source>
</reference>
<dbReference type="Proteomes" id="UP001227192">
    <property type="component" value="Unassembled WGS sequence"/>
</dbReference>
<proteinExistence type="predicted"/>
<comment type="caution">
    <text evidence="1">The sequence shown here is derived from an EMBL/GenBank/DDBJ whole genome shotgun (WGS) entry which is preliminary data.</text>
</comment>
<sequence>MTTGPTDPCPFHMNHLSVSGQSLLGTQKSAGYEWGLVPVPLKLQDDCMVDTPMGSIVTLDVVKYTPYREIKVLVRYAKWTDLVC</sequence>
<dbReference type="AlphaFoldDB" id="A0AAI9TAH9"/>
<keyword evidence="2" id="KW-1185">Reference proteome</keyword>
<evidence type="ECO:0000313" key="1">
    <source>
        <dbReference type="EMBL" id="KAJ9483727.1"/>
    </source>
</evidence>
<reference evidence="1" key="2">
    <citation type="journal article" date="2016" name="Fungal Biol.">
        <title>Ochratoxin A production by Penicillium thymicola.</title>
        <authorList>
            <person name="Nguyen H.D.T."/>
            <person name="McMullin D.R."/>
            <person name="Ponomareva E."/>
            <person name="Riley R."/>
            <person name="Pomraning K.R."/>
            <person name="Baker S.E."/>
            <person name="Seifert K.A."/>
        </authorList>
    </citation>
    <scope>NUCLEOTIDE SEQUENCE</scope>
    <source>
        <strain evidence="1">DAOM 180753</strain>
    </source>
</reference>
<dbReference type="EMBL" id="LACB01000403">
    <property type="protein sequence ID" value="KAJ9483727.1"/>
    <property type="molecule type" value="Genomic_DNA"/>
</dbReference>
<name>A0AAI9TAH9_PENTH</name>
<protein>
    <submittedName>
        <fullName evidence="1">Uncharacterized protein</fullName>
    </submittedName>
</protein>